<feature type="compositionally biased region" description="Basic and acidic residues" evidence="5">
    <location>
        <begin position="562"/>
        <end position="575"/>
    </location>
</feature>
<dbReference type="PANTHER" id="PTHR15090:SF0">
    <property type="entry name" value="SEQUESTOSOME-1"/>
    <property type="match status" value="1"/>
</dbReference>
<dbReference type="GO" id="GO:0000423">
    <property type="term" value="P:mitophagy"/>
    <property type="evidence" value="ECO:0007669"/>
    <property type="project" value="TreeGrafter"/>
</dbReference>
<dbReference type="STRING" id="1890683.A0A427YWA4"/>
<dbReference type="InterPro" id="IPR053793">
    <property type="entry name" value="PB1-like"/>
</dbReference>
<dbReference type="GO" id="GO:0007032">
    <property type="term" value="P:endosome organization"/>
    <property type="evidence" value="ECO:0007669"/>
    <property type="project" value="TreeGrafter"/>
</dbReference>
<keyword evidence="1" id="KW-0479">Metal-binding</keyword>
<organism evidence="8 9">
    <name type="scientific">Saitozyma podzolica</name>
    <dbReference type="NCBI Taxonomy" id="1890683"/>
    <lineage>
        <taxon>Eukaryota</taxon>
        <taxon>Fungi</taxon>
        <taxon>Dikarya</taxon>
        <taxon>Basidiomycota</taxon>
        <taxon>Agaricomycotina</taxon>
        <taxon>Tremellomycetes</taxon>
        <taxon>Tremellales</taxon>
        <taxon>Trimorphomycetaceae</taxon>
        <taxon>Saitozyma</taxon>
    </lineage>
</organism>
<feature type="region of interest" description="Disordered" evidence="5">
    <location>
        <begin position="210"/>
        <end position="312"/>
    </location>
</feature>
<dbReference type="SMART" id="SM00666">
    <property type="entry name" value="PB1"/>
    <property type="match status" value="1"/>
</dbReference>
<dbReference type="EMBL" id="RSCD01000001">
    <property type="protein sequence ID" value="RSH95408.1"/>
    <property type="molecule type" value="Genomic_DNA"/>
</dbReference>
<dbReference type="Gene3D" id="3.10.20.90">
    <property type="entry name" value="Phosphatidylinositol 3-kinase Catalytic Subunit, Chain A, domain 1"/>
    <property type="match status" value="1"/>
</dbReference>
<feature type="compositionally biased region" description="Low complexity" evidence="5">
    <location>
        <begin position="152"/>
        <end position="170"/>
    </location>
</feature>
<dbReference type="SMART" id="SM00291">
    <property type="entry name" value="ZnF_ZZ"/>
    <property type="match status" value="4"/>
</dbReference>
<dbReference type="InterPro" id="IPR043145">
    <property type="entry name" value="Znf_ZZ_sf"/>
</dbReference>
<evidence type="ECO:0000259" key="6">
    <source>
        <dbReference type="PROSITE" id="PS50135"/>
    </source>
</evidence>
<dbReference type="OrthoDB" id="661148at2759"/>
<dbReference type="PROSITE" id="PS51745">
    <property type="entry name" value="PB1"/>
    <property type="match status" value="1"/>
</dbReference>
<evidence type="ECO:0000313" key="9">
    <source>
        <dbReference type="Proteomes" id="UP000279259"/>
    </source>
</evidence>
<dbReference type="GO" id="GO:0016235">
    <property type="term" value="C:aggresome"/>
    <property type="evidence" value="ECO:0007669"/>
    <property type="project" value="TreeGrafter"/>
</dbReference>
<feature type="region of interest" description="Disordered" evidence="5">
    <location>
        <begin position="342"/>
        <end position="373"/>
    </location>
</feature>
<dbReference type="SUPFAM" id="SSF54277">
    <property type="entry name" value="CAD &amp; PB1 domains"/>
    <property type="match status" value="1"/>
</dbReference>
<gene>
    <name evidence="8" type="ORF">EHS25_000495</name>
</gene>
<dbReference type="Pfam" id="PF00564">
    <property type="entry name" value="PB1"/>
    <property type="match status" value="1"/>
</dbReference>
<feature type="compositionally biased region" description="Polar residues" evidence="5">
    <location>
        <begin position="239"/>
        <end position="255"/>
    </location>
</feature>
<keyword evidence="3" id="KW-0862">Zinc</keyword>
<feature type="compositionally biased region" description="Polar residues" evidence="5">
    <location>
        <begin position="459"/>
        <end position="491"/>
    </location>
</feature>
<evidence type="ECO:0000256" key="2">
    <source>
        <dbReference type="ARBA" id="ARBA00022771"/>
    </source>
</evidence>
<dbReference type="GO" id="GO:0005080">
    <property type="term" value="F:protein kinase C binding"/>
    <property type="evidence" value="ECO:0007669"/>
    <property type="project" value="TreeGrafter"/>
</dbReference>
<accession>A0A427YWA4</accession>
<reference evidence="8 9" key="1">
    <citation type="submission" date="2018-11" db="EMBL/GenBank/DDBJ databases">
        <title>Genome sequence of Saitozyma podzolica DSM 27192.</title>
        <authorList>
            <person name="Aliyu H."/>
            <person name="Gorte O."/>
            <person name="Ochsenreither K."/>
        </authorList>
    </citation>
    <scope>NUCLEOTIDE SEQUENCE [LARGE SCALE GENOMIC DNA]</scope>
    <source>
        <strain evidence="8 9">DSM 27192</strain>
    </source>
</reference>
<dbReference type="GO" id="GO:0070530">
    <property type="term" value="F:K63-linked polyubiquitin modification-dependent protein binding"/>
    <property type="evidence" value="ECO:0007669"/>
    <property type="project" value="TreeGrafter"/>
</dbReference>
<evidence type="ECO:0000256" key="1">
    <source>
        <dbReference type="ARBA" id="ARBA00022723"/>
    </source>
</evidence>
<feature type="domain" description="ZZ-type" evidence="6">
    <location>
        <begin position="682"/>
        <end position="739"/>
    </location>
</feature>
<name>A0A427YWA4_9TREE</name>
<proteinExistence type="predicted"/>
<dbReference type="PROSITE" id="PS50135">
    <property type="entry name" value="ZF_ZZ_2"/>
    <property type="match status" value="1"/>
</dbReference>
<dbReference type="Proteomes" id="UP000279259">
    <property type="component" value="Unassembled WGS sequence"/>
</dbReference>
<evidence type="ECO:0000313" key="8">
    <source>
        <dbReference type="EMBL" id="RSH95408.1"/>
    </source>
</evidence>
<evidence type="ECO:0000256" key="5">
    <source>
        <dbReference type="SAM" id="MobiDB-lite"/>
    </source>
</evidence>
<feature type="compositionally biased region" description="Polar residues" evidence="5">
    <location>
        <begin position="499"/>
        <end position="508"/>
    </location>
</feature>
<dbReference type="CDD" id="cd02249">
    <property type="entry name" value="ZZ"/>
    <property type="match status" value="1"/>
</dbReference>
<feature type="region of interest" description="Disordered" evidence="5">
    <location>
        <begin position="433"/>
        <end position="536"/>
    </location>
</feature>
<dbReference type="AlphaFoldDB" id="A0A427YWA4"/>
<dbReference type="FunFam" id="3.30.60.90:FF:000021">
    <property type="entry name" value="Unplaced genomic scaffold supercont1.18, whole genome shotgun sequence"/>
    <property type="match status" value="1"/>
</dbReference>
<dbReference type="InterPro" id="IPR000433">
    <property type="entry name" value="Znf_ZZ"/>
</dbReference>
<evidence type="ECO:0008006" key="10">
    <source>
        <dbReference type="Google" id="ProtNLM"/>
    </source>
</evidence>
<dbReference type="InterPro" id="IPR052260">
    <property type="entry name" value="Autophagy_Rcpt_SigReg"/>
</dbReference>
<protein>
    <recommendedName>
        <fullName evidence="10">ZZ-type domain-containing protein</fullName>
    </recommendedName>
</protein>
<feature type="compositionally biased region" description="Low complexity" evidence="5">
    <location>
        <begin position="358"/>
        <end position="373"/>
    </location>
</feature>
<keyword evidence="2 4" id="KW-0863">Zinc-finger</keyword>
<feature type="region of interest" description="Disordered" evidence="5">
    <location>
        <begin position="560"/>
        <end position="580"/>
    </location>
</feature>
<keyword evidence="9" id="KW-1185">Reference proteome</keyword>
<dbReference type="CDD" id="cd02340">
    <property type="entry name" value="ZZ_NBR1_like"/>
    <property type="match status" value="1"/>
</dbReference>
<feature type="region of interest" description="Disordered" evidence="5">
    <location>
        <begin position="131"/>
        <end position="176"/>
    </location>
</feature>
<dbReference type="GO" id="GO:0008270">
    <property type="term" value="F:zinc ion binding"/>
    <property type="evidence" value="ECO:0007669"/>
    <property type="project" value="UniProtKB-KW"/>
</dbReference>
<dbReference type="InterPro" id="IPR000270">
    <property type="entry name" value="PB1_dom"/>
</dbReference>
<dbReference type="Gene3D" id="3.30.60.90">
    <property type="match status" value="3"/>
</dbReference>
<evidence type="ECO:0000259" key="7">
    <source>
        <dbReference type="PROSITE" id="PS51745"/>
    </source>
</evidence>
<dbReference type="SUPFAM" id="SSF57850">
    <property type="entry name" value="RING/U-box"/>
    <property type="match status" value="3"/>
</dbReference>
<comment type="caution">
    <text evidence="8">The sequence shown here is derived from an EMBL/GenBank/DDBJ whole genome shotgun (WGS) entry which is preliminary data.</text>
</comment>
<feature type="domain" description="PB1" evidence="7">
    <location>
        <begin position="16"/>
        <end position="91"/>
    </location>
</feature>
<dbReference type="GO" id="GO:0035973">
    <property type="term" value="P:aggrephagy"/>
    <property type="evidence" value="ECO:0007669"/>
    <property type="project" value="TreeGrafter"/>
</dbReference>
<dbReference type="Pfam" id="PF00569">
    <property type="entry name" value="ZZ"/>
    <property type="match status" value="1"/>
</dbReference>
<dbReference type="GO" id="GO:0044753">
    <property type="term" value="C:amphisome"/>
    <property type="evidence" value="ECO:0007669"/>
    <property type="project" value="TreeGrafter"/>
</dbReference>
<evidence type="ECO:0000256" key="4">
    <source>
        <dbReference type="PROSITE-ProRule" id="PRU00228"/>
    </source>
</evidence>
<dbReference type="PANTHER" id="PTHR15090">
    <property type="entry name" value="SEQUESTOSOME 1-RELATED"/>
    <property type="match status" value="1"/>
</dbReference>
<evidence type="ECO:0000256" key="3">
    <source>
        <dbReference type="ARBA" id="ARBA00022833"/>
    </source>
</evidence>
<sequence>MLGPSSSAIPDRPNRPLVIKCGYENSTRRINFPSAASCRLDSLRTRVEECFHLSASPFFLVYLDDDGEEFSIRNEADLTEAITYFISGDDDQALSTYSGGSGANPSRPLPFSSQKITIRLDIVVEYDGPSLSDTSSLSSFRTGEGESEDGQSEGSWRSSGYEESYRSYGRSGLGEDVINEEEEGLTEYGGSYRGSVAASMRDALNDSLADLTIQPGPGLGSGTGTSRRSDTARATSNRGPASQHSSGRTVPSNLPLTGPESAPAPSLLTHSELGTRWLREQSRLVRRKVGPGSGFNGSARRYDSDDESIGSDEESLGDLALVRDARGKYYYSYQTETSSLSSRSEADFDDYAAPPRPVSGLSSSSSASTMSAPVTPFDDEPVRIAEPAAPPVLAPDCSACGARLDYMRYICQTCGEGEMWKENAHGKAVFVPPRVPSDSDFSDESSVSTEWAHLRSDDSASGSRDPGSTGSQTVYNHTRSRSGSMVTNASRGSLHVANGSASSPTSIHQRWGSGPTPPDSPTSAHADLPDALTGTRPARPRGYELCAACVEVHGIAHSKAAAKAERAERRSDVSRRGRKAGQLRHTFREKIWAAQGWQDLEYTEDSECTICRSLLFRDRFKCISCLKFDLCRSCYQKVDEIHPAHAFLSLPDKPLPLAGPSRNGFARSGERHPETAPKPMRHPGAFCHNCLQDIVGPRFHCAVCPSWDLCIQCEGVAVSADSSGHTADHIMMKIPIPLASAEVEAVSRRARDRWFQQDSTTVAAAGVGVGVRAGAPSPRSSSPTNETVYAAATSRGIDAASAATNEVQTIQTAQAAQVVSITARDALDHGCRCRNCNEWIMGKRFQCANCPSEPEPYNLCSICELRSYRIHDPRHVFFKFDRPVHIPLQSPRPLLPLLYKSRAGEALAGAVINPRDPTAYLKHVLHRETLCDIHGDQIRGVWLRCAHCAAGFDICQEAEQMADHDATHGNLCHLQGSSRHGGVPDTRGSLRTAQQAAPAEAGLSVMNEIFKPRKASILLASLMYVLLRLRWETVVVLIRSSSGGYGVKEVEEREAARVGFGITTGSIRPIRSGTAA</sequence>